<evidence type="ECO:0000256" key="1">
    <source>
        <dbReference type="ARBA" id="ARBA00004651"/>
    </source>
</evidence>
<proteinExistence type="inferred from homology"/>
<feature type="transmembrane region" description="Helical" evidence="7">
    <location>
        <begin position="71"/>
        <end position="93"/>
    </location>
</feature>
<sequence length="251" mass="27027">MTLENAPEAILSVFVVFCRVGACLMAMPGFSSPRVMVQVRLFIAISATLAISPLILVLVEPIISAASLDELLRIIFVELLIGFLIAAFGRAFFGMLQMMAGAAANASSFNQPAPIVEEFQQLPPMAGLITLTATAMLFITGAHADVFIGLAESYQAIPVGGDFVPSAAVDQFSTKLMQGLLLALRITSPFLIYGIVVNLTLGLTNRLMPQMPVYFVALPVVVMGGLFVLWQIITELLRLFYAGLGDWLILQ</sequence>
<feature type="transmembrane region" description="Helical" evidence="7">
    <location>
        <begin position="180"/>
        <end position="201"/>
    </location>
</feature>
<dbReference type="PANTHER" id="PTHR30065:SF1">
    <property type="entry name" value="SURFACE PRESENTATION OF ANTIGENS PROTEIN SPAR"/>
    <property type="match status" value="1"/>
</dbReference>
<gene>
    <name evidence="8" type="ORF">SAMN05444141_101637</name>
</gene>
<evidence type="ECO:0000256" key="6">
    <source>
        <dbReference type="ARBA" id="ARBA00023136"/>
    </source>
</evidence>
<dbReference type="RefSeq" id="WP_208608702.1">
    <property type="nucleotide sequence ID" value="NZ_FPBD01000001.1"/>
</dbReference>
<evidence type="ECO:0000256" key="2">
    <source>
        <dbReference type="ARBA" id="ARBA00009772"/>
    </source>
</evidence>
<reference evidence="9" key="1">
    <citation type="submission" date="2016-10" db="EMBL/GenBank/DDBJ databases">
        <authorList>
            <person name="Varghese N."/>
            <person name="Submissions S."/>
        </authorList>
    </citation>
    <scope>NUCLEOTIDE SEQUENCE [LARGE SCALE GENOMIC DNA]</scope>
    <source>
        <strain evidence="9">DSM 17465</strain>
    </source>
</reference>
<evidence type="ECO:0000313" key="9">
    <source>
        <dbReference type="Proteomes" id="UP000183371"/>
    </source>
</evidence>
<dbReference type="EMBL" id="FPBD01000001">
    <property type="protein sequence ID" value="SFT45390.1"/>
    <property type="molecule type" value="Genomic_DNA"/>
</dbReference>
<dbReference type="Pfam" id="PF01311">
    <property type="entry name" value="Bac_export_1"/>
    <property type="match status" value="1"/>
</dbReference>
<dbReference type="InterPro" id="IPR002010">
    <property type="entry name" value="T3SS_IM_R"/>
</dbReference>
<dbReference type="Proteomes" id="UP000183371">
    <property type="component" value="Unassembled WGS sequence"/>
</dbReference>
<accession>A0A1I6Y4D9</accession>
<dbReference type="GO" id="GO:0005886">
    <property type="term" value="C:plasma membrane"/>
    <property type="evidence" value="ECO:0007669"/>
    <property type="project" value="UniProtKB-SubCell"/>
</dbReference>
<keyword evidence="8" id="KW-0969">Cilium</keyword>
<evidence type="ECO:0000256" key="4">
    <source>
        <dbReference type="ARBA" id="ARBA00022692"/>
    </source>
</evidence>
<keyword evidence="8" id="KW-0282">Flagellum</keyword>
<keyword evidence="3" id="KW-1003">Cell membrane</keyword>
<evidence type="ECO:0000256" key="7">
    <source>
        <dbReference type="SAM" id="Phobius"/>
    </source>
</evidence>
<comment type="similarity">
    <text evidence="2">Belongs to the FliR/MopE/SpaR family.</text>
</comment>
<feature type="transmembrane region" description="Helical" evidence="7">
    <location>
        <begin position="39"/>
        <end position="59"/>
    </location>
</feature>
<keyword evidence="8" id="KW-0966">Cell projection</keyword>
<dbReference type="PANTHER" id="PTHR30065">
    <property type="entry name" value="FLAGELLAR BIOSYNTHETIC PROTEIN FLIR"/>
    <property type="match status" value="1"/>
</dbReference>
<dbReference type="GO" id="GO:0006605">
    <property type="term" value="P:protein targeting"/>
    <property type="evidence" value="ECO:0007669"/>
    <property type="project" value="InterPro"/>
</dbReference>
<comment type="subcellular location">
    <subcellularLocation>
        <location evidence="1">Cell membrane</location>
        <topology evidence="1">Multi-pass membrane protein</topology>
    </subcellularLocation>
</comment>
<keyword evidence="9" id="KW-1185">Reference proteome</keyword>
<dbReference type="AlphaFoldDB" id="A0A1I6Y4D9"/>
<protein>
    <submittedName>
        <fullName evidence="8">Flagellar biosynthetic protein FliR</fullName>
    </submittedName>
</protein>
<keyword evidence="5 7" id="KW-1133">Transmembrane helix</keyword>
<evidence type="ECO:0000256" key="3">
    <source>
        <dbReference type="ARBA" id="ARBA00022475"/>
    </source>
</evidence>
<keyword evidence="6 7" id="KW-0472">Membrane</keyword>
<evidence type="ECO:0000256" key="5">
    <source>
        <dbReference type="ARBA" id="ARBA00022989"/>
    </source>
</evidence>
<name>A0A1I6Y4D9_9HYPH</name>
<feature type="transmembrane region" description="Helical" evidence="7">
    <location>
        <begin position="6"/>
        <end position="27"/>
    </location>
</feature>
<feature type="transmembrane region" description="Helical" evidence="7">
    <location>
        <begin position="213"/>
        <end position="233"/>
    </location>
</feature>
<feature type="transmembrane region" description="Helical" evidence="7">
    <location>
        <begin position="125"/>
        <end position="144"/>
    </location>
</feature>
<organism evidence="8 9">
    <name type="scientific">Pseudovibrio denitrificans</name>
    <dbReference type="NCBI Taxonomy" id="258256"/>
    <lineage>
        <taxon>Bacteria</taxon>
        <taxon>Pseudomonadati</taxon>
        <taxon>Pseudomonadota</taxon>
        <taxon>Alphaproteobacteria</taxon>
        <taxon>Hyphomicrobiales</taxon>
        <taxon>Stappiaceae</taxon>
        <taxon>Pseudovibrio</taxon>
    </lineage>
</organism>
<dbReference type="PRINTS" id="PR00953">
    <property type="entry name" value="TYPE3IMRPROT"/>
</dbReference>
<keyword evidence="4 7" id="KW-0812">Transmembrane</keyword>
<evidence type="ECO:0000313" key="8">
    <source>
        <dbReference type="EMBL" id="SFT45390.1"/>
    </source>
</evidence>